<evidence type="ECO:0000313" key="3">
    <source>
        <dbReference type="Proteomes" id="UP000274822"/>
    </source>
</evidence>
<dbReference type="EMBL" id="RBNJ01009332">
    <property type="protein sequence ID" value="RUS26949.1"/>
    <property type="molecule type" value="Genomic_DNA"/>
</dbReference>
<proteinExistence type="predicted"/>
<accession>A0A433QB41</accession>
<evidence type="ECO:0000313" key="2">
    <source>
        <dbReference type="EMBL" id="RUS26949.1"/>
    </source>
</evidence>
<keyword evidence="3" id="KW-1185">Reference proteome</keyword>
<sequence>EQRLLDRPLDKKTEEELKDARIVVEEFSAFLNDSVDAVDPGVGPSSATGHEGGEGQKQEHRGGEQENEGDDNRGTRRMTHDNRRAGRMKLRKGMYRG</sequence>
<evidence type="ECO:0000256" key="1">
    <source>
        <dbReference type="SAM" id="MobiDB-lite"/>
    </source>
</evidence>
<comment type="caution">
    <text evidence="2">The sequence shown here is derived from an EMBL/GenBank/DDBJ whole genome shotgun (WGS) entry which is preliminary data.</text>
</comment>
<name>A0A433QB41_9FUNG</name>
<reference evidence="2 3" key="1">
    <citation type="journal article" date="2018" name="New Phytol.">
        <title>Phylogenomics of Endogonaceae and evolution of mycorrhizas within Mucoromycota.</title>
        <authorList>
            <person name="Chang Y."/>
            <person name="Desiro A."/>
            <person name="Na H."/>
            <person name="Sandor L."/>
            <person name="Lipzen A."/>
            <person name="Clum A."/>
            <person name="Barry K."/>
            <person name="Grigoriev I.V."/>
            <person name="Martin F.M."/>
            <person name="Stajich J.E."/>
            <person name="Smith M.E."/>
            <person name="Bonito G."/>
            <person name="Spatafora J.W."/>
        </authorList>
    </citation>
    <scope>NUCLEOTIDE SEQUENCE [LARGE SCALE GENOMIC DNA]</scope>
    <source>
        <strain evidence="2 3">AD002</strain>
    </source>
</reference>
<gene>
    <name evidence="2" type="ORF">BC938DRAFT_483901</name>
</gene>
<organism evidence="2 3">
    <name type="scientific">Jimgerdemannia flammicorona</name>
    <dbReference type="NCBI Taxonomy" id="994334"/>
    <lineage>
        <taxon>Eukaryota</taxon>
        <taxon>Fungi</taxon>
        <taxon>Fungi incertae sedis</taxon>
        <taxon>Mucoromycota</taxon>
        <taxon>Mucoromycotina</taxon>
        <taxon>Endogonomycetes</taxon>
        <taxon>Endogonales</taxon>
        <taxon>Endogonaceae</taxon>
        <taxon>Jimgerdemannia</taxon>
    </lineage>
</organism>
<protein>
    <submittedName>
        <fullName evidence="2">Uncharacterized protein</fullName>
    </submittedName>
</protein>
<dbReference type="Proteomes" id="UP000274822">
    <property type="component" value="Unassembled WGS sequence"/>
</dbReference>
<feature type="non-terminal residue" evidence="2">
    <location>
        <position position="1"/>
    </location>
</feature>
<feature type="region of interest" description="Disordered" evidence="1">
    <location>
        <begin position="33"/>
        <end position="97"/>
    </location>
</feature>
<feature type="compositionally biased region" description="Basic residues" evidence="1">
    <location>
        <begin position="85"/>
        <end position="97"/>
    </location>
</feature>
<dbReference type="AlphaFoldDB" id="A0A433QB41"/>
<feature type="compositionally biased region" description="Basic and acidic residues" evidence="1">
    <location>
        <begin position="51"/>
        <end position="84"/>
    </location>
</feature>